<dbReference type="Proteomes" id="UP000284379">
    <property type="component" value="Unassembled WGS sequence"/>
</dbReference>
<name>A0A413VMY8_9BACE</name>
<reference evidence="1 2" key="1">
    <citation type="submission" date="2018-08" db="EMBL/GenBank/DDBJ databases">
        <title>A genome reference for cultivated species of the human gut microbiota.</title>
        <authorList>
            <person name="Zou Y."/>
            <person name="Xue W."/>
            <person name="Luo G."/>
        </authorList>
    </citation>
    <scope>NUCLEOTIDE SEQUENCE [LARGE SCALE GENOMIC DNA]</scope>
    <source>
        <strain evidence="1 2">AM40-30BH</strain>
    </source>
</reference>
<proteinExistence type="predicted"/>
<dbReference type="Gene3D" id="2.180.10.10">
    <property type="entry name" value="RHS repeat-associated core"/>
    <property type="match status" value="1"/>
</dbReference>
<sequence>MIVMKKTTIILLYFFVSIMILKAQAEVKDSIINSIQLDSIQLRSAVPMADTRYIPNIPNVVLPTPESQKFMKYGNHEPSLATGTVNISVPFYQINIGNFSLPISFQYATNGIKPEDSPHPMGYGWILQPALRITRILMGRNDFSSRRSTCDVAEMDFSNFKQEFLYLKSTLTKLNDNYPSDWEYTNIDSKVDIFTIHLPDEKINFVLEKEGDKWIGITDGSFAKIEATERQIIVKDEKGITYIFGGDDSCLEKRTYYSNGNPQLYISAWGLKKIILPNNNIVLFDWEAKSRISRSFKSHSESWFDFHSWVPMNFYLHGYEIDDDLSQKEPIMSHSTEGEICKTLQNILIKKIYFPLGTVDFNYMNNSNCTLNEIKVSSNLNLVKKVCLEYNTEGDLLNNLIVSGEGRYSFEYNPQRFSFFQGNGSTGYYVPQDYWGYYNGEGMGLLVPKMIVLTSTSGINYYAGGMSRKVDGNFIKANILEKVTYPLGGTTEFKYETHKFLGRDINTLCEENPGISHISYKQLTEGGGVRLSQMITKDSPTAPAVIKTYKYGDTMGTNEEQAKVDSYYTGYGIVPAEPTLDTFVDEGAAVTISTMWRGTDFEAPLYVTRRVLSFSSQSYIWNYMLFEPNVWYDKVTEFQNDDIKTVYKYEYENSVKNAMSNRTSSAAGLPALDWTLGPNYGPNGRQLRPQWALGEGQSFFNPRYPYQLNTISAPNLVEKIKYVKVNNFFNKIQREQIEYDYHLFHEFNNLEVLLGIQNHLNYSGPCNCNCETELSPHFTWTDLTKDSFKPCRVFSGNIYGAFDSYSGGFYDSYSYQLQFARLFPRKEIVTVYNTNGAITNTTEYNYVVRENKKILKGKITSIGGTGNTLNEEFLYPWEDLSALSPEQMSTASDLINSNRMTTPVQYEKKINGSVISKKIITYKDYGNGLILPQKENYSTKADTGQVRIIYHEYDAKGNPLYITKDGGTKIVYIWSYEGQYPVAEIKNASYEEVLNVLNTNQLVMIQNVKNPADETLEMMGDLLRTNLPYAFVTTYKYRPLIGINEITDPSGITTYYEYDSLGRLKRTYLKDESNQEKTLQIYDYNYHDQ</sequence>
<dbReference type="AlphaFoldDB" id="A0A413VMY8"/>
<organism evidence="1 2">
    <name type="scientific">Bacteroides nordii</name>
    <dbReference type="NCBI Taxonomy" id="291645"/>
    <lineage>
        <taxon>Bacteria</taxon>
        <taxon>Pseudomonadati</taxon>
        <taxon>Bacteroidota</taxon>
        <taxon>Bacteroidia</taxon>
        <taxon>Bacteroidales</taxon>
        <taxon>Bacteroidaceae</taxon>
        <taxon>Bacteroides</taxon>
    </lineage>
</organism>
<comment type="caution">
    <text evidence="1">The sequence shown here is derived from an EMBL/GenBank/DDBJ whole genome shotgun (WGS) entry which is preliminary data.</text>
</comment>
<evidence type="ECO:0000313" key="2">
    <source>
        <dbReference type="Proteomes" id="UP000284379"/>
    </source>
</evidence>
<accession>A0A413VMY8</accession>
<protein>
    <recommendedName>
        <fullName evidence="3">RHS repeat protein</fullName>
    </recommendedName>
</protein>
<evidence type="ECO:0000313" key="1">
    <source>
        <dbReference type="EMBL" id="RHB35008.1"/>
    </source>
</evidence>
<gene>
    <name evidence="1" type="ORF">DW888_11175</name>
</gene>
<dbReference type="EMBL" id="QSGO01000007">
    <property type="protein sequence ID" value="RHB35008.1"/>
    <property type="molecule type" value="Genomic_DNA"/>
</dbReference>
<evidence type="ECO:0008006" key="3">
    <source>
        <dbReference type="Google" id="ProtNLM"/>
    </source>
</evidence>